<protein>
    <submittedName>
        <fullName evidence="2">Glycosyltransferase family 1 protein</fullName>
    </submittedName>
</protein>
<dbReference type="Pfam" id="PF09314">
    <property type="entry name" value="DUF1972"/>
    <property type="match status" value="1"/>
</dbReference>
<dbReference type="InterPro" id="IPR015393">
    <property type="entry name" value="DUF1972"/>
</dbReference>
<accession>A0A4Q1KCC4</accession>
<name>A0A4Q1KCC4_9FLAO</name>
<dbReference type="Gene3D" id="3.40.50.2000">
    <property type="entry name" value="Glycogen Phosphorylase B"/>
    <property type="match status" value="2"/>
</dbReference>
<proteinExistence type="predicted"/>
<sequence>MKIAIFGTRGIPNHYGGFEQFAEYFSVFLAEKGHEVVVYNSHNHPYQEQHFKGVQIVHCYDPEYRIGTAGQFIYDLNCILDMRKRNFDIILQLGYTSSSIWHFLLPKKAMIITNMDGLEWKRTKYSKSVQQVLLYAEKLAVKSSDYLISDSIGIQKYLQTKYQKPSEYIAYGAHLFEQPDETVLSKYDLEAYNYHMILARLEPENSIEIILDGVAKSSDEQPVLVIGNHNTAFGNYLKTKYKDCSKIRFIGAVYDINQLNNLRYFSNLYFHGHTVGGTNPSLLEAMASKALIVAHNNEFNAAILKENAFYFTSAEDVNKILIETKKSDNLQKIANNFEAIANEFNWEIINGKYAHFFEECFSKGVNGKTEL</sequence>
<dbReference type="EMBL" id="SBKN01000001">
    <property type="protein sequence ID" value="RXR24356.1"/>
    <property type="molecule type" value="Genomic_DNA"/>
</dbReference>
<keyword evidence="3" id="KW-1185">Reference proteome</keyword>
<evidence type="ECO:0000313" key="2">
    <source>
        <dbReference type="EMBL" id="RXR24356.1"/>
    </source>
</evidence>
<dbReference type="Proteomes" id="UP000289857">
    <property type="component" value="Unassembled WGS sequence"/>
</dbReference>
<comment type="caution">
    <text evidence="2">The sequence shown here is derived from an EMBL/GenBank/DDBJ whole genome shotgun (WGS) entry which is preliminary data.</text>
</comment>
<dbReference type="RefSeq" id="WP_129460333.1">
    <property type="nucleotide sequence ID" value="NZ_SBKN01000001.1"/>
</dbReference>
<organism evidence="2 3">
    <name type="scientific">Flavobacterium stagni</name>
    <dbReference type="NCBI Taxonomy" id="2506421"/>
    <lineage>
        <taxon>Bacteria</taxon>
        <taxon>Pseudomonadati</taxon>
        <taxon>Bacteroidota</taxon>
        <taxon>Flavobacteriia</taxon>
        <taxon>Flavobacteriales</taxon>
        <taxon>Flavobacteriaceae</taxon>
        <taxon>Flavobacterium</taxon>
    </lineage>
</organism>
<dbReference type="OrthoDB" id="9792269at2"/>
<evidence type="ECO:0000259" key="1">
    <source>
        <dbReference type="Pfam" id="PF09314"/>
    </source>
</evidence>
<gene>
    <name evidence="2" type="ORF">EQG61_02620</name>
</gene>
<dbReference type="SUPFAM" id="SSF53756">
    <property type="entry name" value="UDP-Glycosyltransferase/glycogen phosphorylase"/>
    <property type="match status" value="1"/>
</dbReference>
<dbReference type="AlphaFoldDB" id="A0A4Q1KCC4"/>
<dbReference type="GO" id="GO:0016740">
    <property type="term" value="F:transferase activity"/>
    <property type="evidence" value="ECO:0007669"/>
    <property type="project" value="UniProtKB-KW"/>
</dbReference>
<feature type="domain" description="DUF1972" evidence="1">
    <location>
        <begin position="3"/>
        <end position="173"/>
    </location>
</feature>
<reference evidence="3" key="1">
    <citation type="submission" date="2019-01" db="EMBL/GenBank/DDBJ databases">
        <title>Cytophagaceae bacterium strain CAR-16.</title>
        <authorList>
            <person name="Chen W.-M."/>
        </authorList>
    </citation>
    <scope>NUCLEOTIDE SEQUENCE [LARGE SCALE GENOMIC DNA]</scope>
    <source>
        <strain evidence="3">WWJ-16</strain>
    </source>
</reference>
<keyword evidence="2" id="KW-0808">Transferase</keyword>
<evidence type="ECO:0000313" key="3">
    <source>
        <dbReference type="Proteomes" id="UP000289857"/>
    </source>
</evidence>